<feature type="domain" description="Low molecular weight protein antigen 6 PH" evidence="3">
    <location>
        <begin position="54"/>
        <end position="121"/>
    </location>
</feature>
<dbReference type="Pfam" id="PF10756">
    <property type="entry name" value="bPH_6"/>
    <property type="match status" value="1"/>
</dbReference>
<evidence type="ECO:0000256" key="1">
    <source>
        <dbReference type="SAM" id="MobiDB-lite"/>
    </source>
</evidence>
<evidence type="ECO:0000313" key="5">
    <source>
        <dbReference type="Proteomes" id="UP000594586"/>
    </source>
</evidence>
<reference evidence="4 5" key="1">
    <citation type="submission" date="2020-11" db="EMBL/GenBank/DDBJ databases">
        <title>Corynebacterium sp. MC1420.</title>
        <authorList>
            <person name="Zhou J."/>
        </authorList>
    </citation>
    <scope>NUCLEOTIDE SEQUENCE [LARGE SCALE GENOMIC DNA]</scope>
    <source>
        <strain evidence="4 5">MC1420</strain>
    </source>
</reference>
<proteinExistence type="predicted"/>
<dbReference type="InterPro" id="IPR019692">
    <property type="entry name" value="CFP-6_PH"/>
</dbReference>
<feature type="transmembrane region" description="Helical" evidence="2">
    <location>
        <begin position="15"/>
        <end position="48"/>
    </location>
</feature>
<sequence length="177" mass="19301">MTDAPQVFRPSREHVLAIVLMTGIALIGIAWAPLLLSWLLIIPAAYLVWVFGSSTRVDTRGVTITYPLRPNVSIAWDNLSGIAFKGAKALATTSAGKEHPMPGVTFNTIPELSEASGGRITDVITSSAEAADGKYEIIDREGRRVLLSREEYDEYLRDHPDTPGPRPETAQPTDSKE</sequence>
<keyword evidence="2" id="KW-1133">Transmembrane helix</keyword>
<dbReference type="EMBL" id="CP064955">
    <property type="protein sequence ID" value="QPK84053.1"/>
    <property type="molecule type" value="Genomic_DNA"/>
</dbReference>
<name>A0A7T0KNN1_9CORY</name>
<dbReference type="RefSeq" id="WP_165002181.1">
    <property type="nucleotide sequence ID" value="NZ_CP064955.1"/>
</dbReference>
<protein>
    <submittedName>
        <fullName evidence="4">PH domain-containing protein</fullName>
    </submittedName>
</protein>
<dbReference type="AlphaFoldDB" id="A0A7T0KNN1"/>
<evidence type="ECO:0000259" key="3">
    <source>
        <dbReference type="Pfam" id="PF10756"/>
    </source>
</evidence>
<keyword evidence="2" id="KW-0472">Membrane</keyword>
<dbReference type="KEGG" id="cqn:G7Y29_04545"/>
<keyword evidence="2" id="KW-0812">Transmembrane</keyword>
<feature type="compositionally biased region" description="Basic and acidic residues" evidence="1">
    <location>
        <begin position="151"/>
        <end position="161"/>
    </location>
</feature>
<gene>
    <name evidence="4" type="ORF">G7Y29_04545</name>
</gene>
<accession>A0A7T0KNN1</accession>
<dbReference type="Proteomes" id="UP000594586">
    <property type="component" value="Chromosome"/>
</dbReference>
<evidence type="ECO:0000313" key="4">
    <source>
        <dbReference type="EMBL" id="QPK84053.1"/>
    </source>
</evidence>
<keyword evidence="5" id="KW-1185">Reference proteome</keyword>
<organism evidence="4 5">
    <name type="scientific">Corynebacterium qintianiae</name>
    <dbReference type="NCBI Taxonomy" id="2709392"/>
    <lineage>
        <taxon>Bacteria</taxon>
        <taxon>Bacillati</taxon>
        <taxon>Actinomycetota</taxon>
        <taxon>Actinomycetes</taxon>
        <taxon>Mycobacteriales</taxon>
        <taxon>Corynebacteriaceae</taxon>
        <taxon>Corynebacterium</taxon>
    </lineage>
</organism>
<feature type="region of interest" description="Disordered" evidence="1">
    <location>
        <begin position="151"/>
        <end position="177"/>
    </location>
</feature>
<evidence type="ECO:0000256" key="2">
    <source>
        <dbReference type="SAM" id="Phobius"/>
    </source>
</evidence>